<dbReference type="InterPro" id="IPR039262">
    <property type="entry name" value="DTWD2/TAPT"/>
</dbReference>
<accession>A0A2I0K8C1</accession>
<evidence type="ECO:0000256" key="2">
    <source>
        <dbReference type="ARBA" id="ARBA00022679"/>
    </source>
</evidence>
<keyword evidence="3" id="KW-0949">S-adenosyl-L-methionine</keyword>
<comment type="caution">
    <text evidence="9">The sequence shown here is derived from an EMBL/GenBank/DDBJ whole genome shotgun (WGS) entry which is preliminary data.</text>
</comment>
<feature type="domain" description="DTW" evidence="8">
    <location>
        <begin position="160"/>
        <end position="524"/>
    </location>
</feature>
<dbReference type="InterPro" id="IPR036691">
    <property type="entry name" value="Endo/exonu/phosph_ase_sf"/>
</dbReference>
<keyword evidence="2" id="KW-0808">Transferase</keyword>
<dbReference type="Gene3D" id="3.60.10.10">
    <property type="entry name" value="Endonuclease/exonuclease/phosphatase"/>
    <property type="match status" value="1"/>
</dbReference>
<evidence type="ECO:0000256" key="7">
    <source>
        <dbReference type="SAM" id="MobiDB-lite"/>
    </source>
</evidence>
<proteinExistence type="inferred from homology"/>
<evidence type="ECO:0000256" key="3">
    <source>
        <dbReference type="ARBA" id="ARBA00022691"/>
    </source>
</evidence>
<gene>
    <name evidence="9" type="ORF">CRG98_014850</name>
</gene>
<keyword evidence="10" id="KW-1185">Reference proteome</keyword>
<comment type="similarity">
    <text evidence="5">Belongs to the TDD superfamily. DTWD2 family.</text>
</comment>
<dbReference type="PANTHER" id="PTHR21392">
    <property type="entry name" value="TRNA-URIDINE AMINOCARBOXYPROPYLTRANSFERASE 2"/>
    <property type="match status" value="1"/>
</dbReference>
<evidence type="ECO:0000259" key="8">
    <source>
        <dbReference type="SMART" id="SM01144"/>
    </source>
</evidence>
<dbReference type="SMART" id="SM01144">
    <property type="entry name" value="DTW"/>
    <property type="match status" value="1"/>
</dbReference>
<keyword evidence="4" id="KW-0819">tRNA processing</keyword>
<dbReference type="InterPro" id="IPR005636">
    <property type="entry name" value="DTW"/>
</dbReference>
<evidence type="ECO:0000256" key="5">
    <source>
        <dbReference type="ARBA" id="ARBA00034489"/>
    </source>
</evidence>
<feature type="region of interest" description="Disordered" evidence="7">
    <location>
        <begin position="143"/>
        <end position="167"/>
    </location>
</feature>
<dbReference type="STRING" id="22663.A0A2I0K8C1"/>
<evidence type="ECO:0000256" key="1">
    <source>
        <dbReference type="ARBA" id="ARBA00012386"/>
    </source>
</evidence>
<dbReference type="SUPFAM" id="SSF56219">
    <property type="entry name" value="DNase I-like"/>
    <property type="match status" value="1"/>
</dbReference>
<dbReference type="PANTHER" id="PTHR21392:SF0">
    <property type="entry name" value="TRNA-URIDINE AMINOCARBOXYPROPYLTRANSFERASE 2"/>
    <property type="match status" value="1"/>
</dbReference>
<dbReference type="Proteomes" id="UP000233551">
    <property type="component" value="Unassembled WGS sequence"/>
</dbReference>
<sequence>MSLLAWNCRGVRGEPTVRALRLLARKHRPSMIFFSETKANYEYCNKIARPYNLDGIFTVEPSNAAGGSCLLWNTELKRTLSPNTHEISSSIFRNMRLIKEICSSKFQPLDPMPIRVNPFHSIRYRFLIPAFHGTSSAFSISPKMAGTASSSQSQPDSHPRRPVCSSCSKPVQTCLCARIRCPGLDNSVAVTVLQHSLEKKHPLNSTRIVKLGLKNATVATLHDVNFDARFSIWFLGKESEVGLAQKGVDCTDSGQEVEIKNAQRQELGFLDGVSSRAEDIGESEIDMRSVQCPEAKNPPLVDRDEFSPGGWNPKGGDRIARDSELLLNYGELVINIFMGRKGVISSIEHTLKADIHQEERLNKDDILAPELARNLFLKGFVVRKLQRRQVNPSLEEVEECEEFELAIPAGSVLLFPTKDAVSVDELRARDFEVKNLIVLDGTWLKARRMYSENPWLRFLPHLKLDPQVRSLYREVRSQPKAGCLSTLESIVYTLKALGDDCSDDLDNLLEVFGSMVEDQRRCKHERLNKASRSTME</sequence>
<dbReference type="EMBL" id="PGOL01000795">
    <property type="protein sequence ID" value="PKI64781.1"/>
    <property type="molecule type" value="Genomic_DNA"/>
</dbReference>
<feature type="region of interest" description="Disordered" evidence="7">
    <location>
        <begin position="294"/>
        <end position="314"/>
    </location>
</feature>
<organism evidence="9 10">
    <name type="scientific">Punica granatum</name>
    <name type="common">Pomegranate</name>
    <dbReference type="NCBI Taxonomy" id="22663"/>
    <lineage>
        <taxon>Eukaryota</taxon>
        <taxon>Viridiplantae</taxon>
        <taxon>Streptophyta</taxon>
        <taxon>Embryophyta</taxon>
        <taxon>Tracheophyta</taxon>
        <taxon>Spermatophyta</taxon>
        <taxon>Magnoliopsida</taxon>
        <taxon>eudicotyledons</taxon>
        <taxon>Gunneridae</taxon>
        <taxon>Pentapetalae</taxon>
        <taxon>rosids</taxon>
        <taxon>malvids</taxon>
        <taxon>Myrtales</taxon>
        <taxon>Lythraceae</taxon>
        <taxon>Punica</taxon>
    </lineage>
</organism>
<dbReference type="GO" id="GO:0016432">
    <property type="term" value="F:tRNA-uridine aminocarboxypropyltransferase activity"/>
    <property type="evidence" value="ECO:0007669"/>
    <property type="project" value="UniProtKB-EC"/>
</dbReference>
<evidence type="ECO:0000256" key="6">
    <source>
        <dbReference type="ARBA" id="ARBA00048718"/>
    </source>
</evidence>
<evidence type="ECO:0000256" key="4">
    <source>
        <dbReference type="ARBA" id="ARBA00022694"/>
    </source>
</evidence>
<protein>
    <recommendedName>
        <fullName evidence="1">tRNA-uridine aminocarboxypropyltransferase</fullName>
        <ecNumber evidence="1">2.5.1.25</ecNumber>
    </recommendedName>
</protein>
<dbReference type="AlphaFoldDB" id="A0A2I0K8C1"/>
<dbReference type="GO" id="GO:0008033">
    <property type="term" value="P:tRNA processing"/>
    <property type="evidence" value="ECO:0007669"/>
    <property type="project" value="UniProtKB-KW"/>
</dbReference>
<evidence type="ECO:0000313" key="9">
    <source>
        <dbReference type="EMBL" id="PKI64781.1"/>
    </source>
</evidence>
<dbReference type="EC" id="2.5.1.25" evidence="1"/>
<feature type="compositionally biased region" description="Polar residues" evidence="7">
    <location>
        <begin position="147"/>
        <end position="156"/>
    </location>
</feature>
<reference evidence="9 10" key="1">
    <citation type="submission" date="2017-11" db="EMBL/GenBank/DDBJ databases">
        <title>De-novo sequencing of pomegranate (Punica granatum L.) genome.</title>
        <authorList>
            <person name="Akparov Z."/>
            <person name="Amiraslanov A."/>
            <person name="Hajiyeva S."/>
            <person name="Abbasov M."/>
            <person name="Kaur K."/>
            <person name="Hamwieh A."/>
            <person name="Solovyev V."/>
            <person name="Salamov A."/>
            <person name="Braich B."/>
            <person name="Kosarev P."/>
            <person name="Mahmoud A."/>
            <person name="Hajiyev E."/>
            <person name="Babayeva S."/>
            <person name="Izzatullayeva V."/>
            <person name="Mammadov A."/>
            <person name="Mammadov A."/>
            <person name="Sharifova S."/>
            <person name="Ojaghi J."/>
            <person name="Eynullazada K."/>
            <person name="Bayramov B."/>
            <person name="Abdulazimova A."/>
            <person name="Shahmuradov I."/>
        </authorList>
    </citation>
    <scope>NUCLEOTIDE SEQUENCE [LARGE SCALE GENOMIC DNA]</scope>
    <source>
        <strain evidence="10">cv. AG2017</strain>
        <tissue evidence="9">Leaf</tissue>
    </source>
</reference>
<comment type="catalytic activity">
    <reaction evidence="6">
        <text>a uridine in tRNA + S-adenosyl-L-methionine = a 3-[(3S)-3-amino-3-carboxypropyl]uridine in tRNA + S-methyl-5'-thioadenosine + H(+)</text>
        <dbReference type="Rhea" id="RHEA:62432"/>
        <dbReference type="Rhea" id="RHEA-COMP:13339"/>
        <dbReference type="Rhea" id="RHEA-COMP:16092"/>
        <dbReference type="ChEBI" id="CHEBI:15378"/>
        <dbReference type="ChEBI" id="CHEBI:17509"/>
        <dbReference type="ChEBI" id="CHEBI:59789"/>
        <dbReference type="ChEBI" id="CHEBI:65315"/>
        <dbReference type="ChEBI" id="CHEBI:82930"/>
        <dbReference type="EC" id="2.5.1.25"/>
    </reaction>
</comment>
<dbReference type="Pfam" id="PF03942">
    <property type="entry name" value="DTW"/>
    <property type="match status" value="2"/>
</dbReference>
<evidence type="ECO:0000313" key="10">
    <source>
        <dbReference type="Proteomes" id="UP000233551"/>
    </source>
</evidence>
<name>A0A2I0K8C1_PUNGR</name>